<accession>A0A1T4Z4E3</accession>
<evidence type="ECO:0000313" key="4">
    <source>
        <dbReference type="Proteomes" id="UP000190774"/>
    </source>
</evidence>
<protein>
    <submittedName>
        <fullName evidence="3">Uncharacterized protein</fullName>
    </submittedName>
</protein>
<feature type="region of interest" description="Disordered" evidence="2">
    <location>
        <begin position="14"/>
        <end position="40"/>
    </location>
</feature>
<feature type="coiled-coil region" evidence="1">
    <location>
        <begin position="179"/>
        <end position="206"/>
    </location>
</feature>
<organism evidence="3 4">
    <name type="scientific">Prosthecobacter debontii</name>
    <dbReference type="NCBI Taxonomy" id="48467"/>
    <lineage>
        <taxon>Bacteria</taxon>
        <taxon>Pseudomonadati</taxon>
        <taxon>Verrucomicrobiota</taxon>
        <taxon>Verrucomicrobiia</taxon>
        <taxon>Verrucomicrobiales</taxon>
        <taxon>Verrucomicrobiaceae</taxon>
        <taxon>Prosthecobacter</taxon>
    </lineage>
</organism>
<sequence>MFCDADHVSGISAPETAAAPVGPKKRGQSAAETADKKNKGSREAIFMTLHRNPRIPPKLRHSHHLGFLFKHKLLPPGRGRLPSYELFPWQGEVFPLRFLIFVNFALVSSSCLWLGGLALLAPLVPAHAAEMAPKQTLDLTRLNFQRSILETSLSPLKKHLSELILLEKARAEAHDFAGAIEARDLRKRLEDELERLDKELLLLQTRERSIEASLLPDRIQLPLDSAVLNGVRRDGGSLTGWAKPGASAEWQLSKLPPGGYEVVLRYRCSPIEGGSLMVQEARFSLMADVETTLKGPQERTLGTLKVTDGSGPFKITARTVLKDNLMQLLAVYLVPASK</sequence>
<keyword evidence="1" id="KW-0175">Coiled coil</keyword>
<proteinExistence type="predicted"/>
<dbReference type="STRING" id="48467.SAMN02745166_05029"/>
<gene>
    <name evidence="3" type="ORF">SAMN02745166_05029</name>
</gene>
<reference evidence="4" key="1">
    <citation type="submission" date="2017-02" db="EMBL/GenBank/DDBJ databases">
        <authorList>
            <person name="Varghese N."/>
            <person name="Submissions S."/>
        </authorList>
    </citation>
    <scope>NUCLEOTIDE SEQUENCE [LARGE SCALE GENOMIC DNA]</scope>
    <source>
        <strain evidence="4">ATCC 700200</strain>
    </source>
</reference>
<evidence type="ECO:0000256" key="1">
    <source>
        <dbReference type="SAM" id="Coils"/>
    </source>
</evidence>
<keyword evidence="4" id="KW-1185">Reference proteome</keyword>
<evidence type="ECO:0000313" key="3">
    <source>
        <dbReference type="EMBL" id="SKB08796.1"/>
    </source>
</evidence>
<dbReference type="EMBL" id="FUYE01000030">
    <property type="protein sequence ID" value="SKB08796.1"/>
    <property type="molecule type" value="Genomic_DNA"/>
</dbReference>
<evidence type="ECO:0000256" key="2">
    <source>
        <dbReference type="SAM" id="MobiDB-lite"/>
    </source>
</evidence>
<name>A0A1T4Z4E3_9BACT</name>
<dbReference type="AlphaFoldDB" id="A0A1T4Z4E3"/>
<dbReference type="Proteomes" id="UP000190774">
    <property type="component" value="Unassembled WGS sequence"/>
</dbReference>